<keyword evidence="4" id="KW-0798">TonB box</keyword>
<evidence type="ECO:0000256" key="2">
    <source>
        <dbReference type="ARBA" id="ARBA00023136"/>
    </source>
</evidence>
<dbReference type="Proteomes" id="UP000027866">
    <property type="component" value="Unassembled WGS sequence"/>
</dbReference>
<evidence type="ECO:0000313" key="9">
    <source>
        <dbReference type="EMBL" id="KEO93351.1"/>
    </source>
</evidence>
<evidence type="ECO:0000256" key="3">
    <source>
        <dbReference type="ARBA" id="ARBA00023237"/>
    </source>
</evidence>
<feature type="signal peptide" evidence="6">
    <location>
        <begin position="1"/>
        <end position="29"/>
    </location>
</feature>
<feature type="region of interest" description="Disordered" evidence="5">
    <location>
        <begin position="819"/>
        <end position="838"/>
    </location>
</feature>
<comment type="subcellular location">
    <subcellularLocation>
        <location evidence="1 4">Cell outer membrane</location>
    </subcellularLocation>
</comment>
<feature type="domain" description="TonB-dependent receptor-like beta-barrel" evidence="7">
    <location>
        <begin position="600"/>
        <end position="1115"/>
    </location>
</feature>
<reference evidence="9 10" key="1">
    <citation type="submission" date="2014-04" db="EMBL/GenBank/DDBJ databases">
        <title>A comprehensive comparison of genomes of Erythrobacter spp. Strains.</title>
        <authorList>
            <person name="Zheng Q."/>
        </authorList>
    </citation>
    <scope>NUCLEOTIDE SEQUENCE [LARGE SCALE GENOMIC DNA]</scope>
    <source>
        <strain evidence="9 10">DSM 8509</strain>
    </source>
</reference>
<evidence type="ECO:0000259" key="7">
    <source>
        <dbReference type="Pfam" id="PF00593"/>
    </source>
</evidence>
<dbReference type="InterPro" id="IPR000531">
    <property type="entry name" value="Beta-barrel_TonB"/>
</dbReference>
<keyword evidence="2 4" id="KW-0472">Membrane</keyword>
<dbReference type="InterPro" id="IPR036942">
    <property type="entry name" value="Beta-barrel_TonB_sf"/>
</dbReference>
<dbReference type="Pfam" id="PF00593">
    <property type="entry name" value="TonB_dep_Rec_b-barrel"/>
    <property type="match status" value="1"/>
</dbReference>
<dbReference type="Gene3D" id="2.170.130.10">
    <property type="entry name" value="TonB-dependent receptor, plug domain"/>
    <property type="match status" value="1"/>
</dbReference>
<keyword evidence="6" id="KW-0732">Signal</keyword>
<evidence type="ECO:0000256" key="4">
    <source>
        <dbReference type="RuleBase" id="RU003357"/>
    </source>
</evidence>
<feature type="domain" description="TonB-dependent receptor plug" evidence="8">
    <location>
        <begin position="101"/>
        <end position="217"/>
    </location>
</feature>
<dbReference type="Pfam" id="PF07715">
    <property type="entry name" value="Plug"/>
    <property type="match status" value="1"/>
</dbReference>
<dbReference type="Gene3D" id="2.40.170.20">
    <property type="entry name" value="TonB-dependent receptor, beta-barrel domain"/>
    <property type="match status" value="1"/>
</dbReference>
<dbReference type="KEGG" id="elq:Ga0102493_11266"/>
<dbReference type="SUPFAM" id="SSF56935">
    <property type="entry name" value="Porins"/>
    <property type="match status" value="1"/>
</dbReference>
<dbReference type="PANTHER" id="PTHR47234:SF2">
    <property type="entry name" value="TONB-DEPENDENT RECEPTOR"/>
    <property type="match status" value="1"/>
</dbReference>
<keyword evidence="9" id="KW-0675">Receptor</keyword>
<comment type="caution">
    <text evidence="9">The sequence shown here is derived from an EMBL/GenBank/DDBJ whole genome shotgun (WGS) entry which is preliminary data.</text>
</comment>
<dbReference type="PANTHER" id="PTHR47234">
    <property type="match status" value="1"/>
</dbReference>
<dbReference type="GO" id="GO:0009279">
    <property type="term" value="C:cell outer membrane"/>
    <property type="evidence" value="ECO:0007669"/>
    <property type="project" value="UniProtKB-SubCell"/>
</dbReference>
<comment type="similarity">
    <text evidence="4">Belongs to the TonB-dependent receptor family.</text>
</comment>
<evidence type="ECO:0000256" key="6">
    <source>
        <dbReference type="SAM" id="SignalP"/>
    </source>
</evidence>
<feature type="chain" id="PRO_5001697129" evidence="6">
    <location>
        <begin position="30"/>
        <end position="1155"/>
    </location>
</feature>
<keyword evidence="10" id="KW-1185">Reference proteome</keyword>
<proteinExistence type="inferred from homology"/>
<evidence type="ECO:0000256" key="1">
    <source>
        <dbReference type="ARBA" id="ARBA00004442"/>
    </source>
</evidence>
<evidence type="ECO:0000259" key="8">
    <source>
        <dbReference type="Pfam" id="PF07715"/>
    </source>
</evidence>
<protein>
    <submittedName>
        <fullName evidence="9">TonB-dependent receptor</fullName>
    </submittedName>
</protein>
<gene>
    <name evidence="9" type="ORF">EH32_11565</name>
</gene>
<dbReference type="InterPro" id="IPR012910">
    <property type="entry name" value="Plug_dom"/>
</dbReference>
<sequence>MNTFHRNTLKALAFSASAIAFTTAMPAFAQDAEPGEDCLLNNVPGVINAEGECVEVQEGPTGATAQQAEQVEITTGASGQPDQERGITVTGSRIVRDTYSSVSPLQVISTEARQAVGAFDPTQILQRSEAAAGLQIDATFNGFVLDNGPGSETINLRGLDPSRTLLLVNGRRLAPSGVEGAPTSPSTNLIPASLVDRFDLLLDGASSVYGSDAVAGVINIILRKDFDGLELFAAGDLNEQGAGNDATFSASWGMNTDRAFFGIGAEYRYRDEIRFNDRDFFNGCDTHYEIDADGNIRTLDVRTAAIVENRTPGVTTSVDECKITSQVGRFVSPFQTYGNLFSIPGLGNSGIPGYDVFFTGGQDIDSDGDGLRDVDFQQVNRNGTNLDQIFLSQQHLYNVMAYGEYTFPGEANITPYFEANYTRADISADNTGAPQLFPYVPASNPFNPCNINNNDCAGAEVTLLGRPGGNAGFSLPVIPVLSILGDRNNRDIRQEQYRGVLGVRGDLPFIGSSWQFDVSGVYSRSEGRSSLRGIREDKLALALGIDPTADFDGDGIADNNGDGIADDYDGNNAFPPLTGGACNVDGLSNPDLALGDLAQGCVPVNLFAPGALGQVIGDFETQAERDYLFGERLFNTVYEQTLLSAFVTGDLFDLPAGPVGVVLGAEWREDKIDSQPNGEAANGLFVSFSADQGAAGSAWIRELFGEVDIPLMAAKPMVEELNLNLSGRITDQEFYGTNGTFAIKAGWRPIPPLLFKFSYGTSFRAPNLRENFLRGQSGFNTFNDPCAVPDDAYNTETGEYVQSGDQRDPRVLENCRREGRDPTRVGLDPNNPDLPPNPLTGVEITTGGSLDIDPETSRSIATGFAFEETFGDGFDFAFNFNYYDIKLKGSIVEPGTQFIINDCFTRQEENRSPFCERITAGPLDSTTRGRITDVNSGFINLNQESVRGIDLNATFGKDFVIGGETFDFNLIMRANHLIERSSLFIGDDGTPTFDEDAGEFFFPSWTGTATFFVDWEDLRLTWETFYIGRVEQEAGDIDPLSDAFGYGPDGQFTGVFADTCLGSGSRDPDGTINGNVAGDGVFCRDVGFAEEYFEHAVSLQYRGDNMTLTVGITNLLDRSPPRVDSNEVFSVVNVPIGNGYDLDGREFFATVRYAF</sequence>
<evidence type="ECO:0000313" key="10">
    <source>
        <dbReference type="Proteomes" id="UP000027866"/>
    </source>
</evidence>
<dbReference type="InterPro" id="IPR037066">
    <property type="entry name" value="Plug_dom_sf"/>
</dbReference>
<dbReference type="PATRIC" id="fig|39960.10.peg.2520"/>
<organism evidence="9 10">
    <name type="scientific">Erythrobacter litoralis</name>
    <dbReference type="NCBI Taxonomy" id="39960"/>
    <lineage>
        <taxon>Bacteria</taxon>
        <taxon>Pseudomonadati</taxon>
        <taxon>Pseudomonadota</taxon>
        <taxon>Alphaproteobacteria</taxon>
        <taxon>Sphingomonadales</taxon>
        <taxon>Erythrobacteraceae</taxon>
        <taxon>Erythrobacter/Porphyrobacter group</taxon>
        <taxon>Erythrobacter</taxon>
    </lineage>
</organism>
<accession>A0A074MEQ7</accession>
<dbReference type="RefSeq" id="WP_034903713.1">
    <property type="nucleotide sequence ID" value="NZ_CP017057.1"/>
</dbReference>
<dbReference type="AlphaFoldDB" id="A0A074MEQ7"/>
<dbReference type="EMBL" id="JMIX01000006">
    <property type="protein sequence ID" value="KEO93351.1"/>
    <property type="molecule type" value="Genomic_DNA"/>
</dbReference>
<name>A0A074MEQ7_9SPHN</name>
<evidence type="ECO:0000256" key="5">
    <source>
        <dbReference type="SAM" id="MobiDB-lite"/>
    </source>
</evidence>
<dbReference type="OrthoDB" id="7051241at2"/>
<keyword evidence="3" id="KW-0998">Cell outer membrane</keyword>